<dbReference type="Proteomes" id="UP000285794">
    <property type="component" value="Unassembled WGS sequence"/>
</dbReference>
<reference evidence="1 2" key="1">
    <citation type="submission" date="2018-07" db="EMBL/GenBank/DDBJ databases">
        <title>Draft genome sequence of Ancylomarina sp. M1P.</title>
        <authorList>
            <person name="Yadav S."/>
            <person name="Villanueva L."/>
            <person name="Damste J.S.S."/>
        </authorList>
    </citation>
    <scope>NUCLEOTIDE SEQUENCE [LARGE SCALE GENOMIC DNA]</scope>
    <source>
        <strain evidence="1 2">M1P</strain>
    </source>
</reference>
<protein>
    <submittedName>
        <fullName evidence="1">GLPGLI family protein</fullName>
    </submittedName>
</protein>
<dbReference type="NCBIfam" id="TIGR01200">
    <property type="entry name" value="GLPGLI"/>
    <property type="match status" value="1"/>
</dbReference>
<proteinExistence type="predicted"/>
<dbReference type="EMBL" id="QQWG01000001">
    <property type="protein sequence ID" value="RRG24485.1"/>
    <property type="molecule type" value="Genomic_DNA"/>
</dbReference>
<gene>
    <name evidence="1" type="ORF">DWB61_00255</name>
</gene>
<dbReference type="Pfam" id="PF09697">
    <property type="entry name" value="Porph_ging"/>
    <property type="match status" value="1"/>
</dbReference>
<accession>A0A425Y7E4</accession>
<dbReference type="InterPro" id="IPR005901">
    <property type="entry name" value="GLPGLI"/>
</dbReference>
<evidence type="ECO:0000313" key="2">
    <source>
        <dbReference type="Proteomes" id="UP000285794"/>
    </source>
</evidence>
<comment type="caution">
    <text evidence="1">The sequence shown here is derived from an EMBL/GenBank/DDBJ whole genome shotgun (WGS) entry which is preliminary data.</text>
</comment>
<organism evidence="1 2">
    <name type="scientific">Ancylomarina euxinus</name>
    <dbReference type="NCBI Taxonomy" id="2283627"/>
    <lineage>
        <taxon>Bacteria</taxon>
        <taxon>Pseudomonadati</taxon>
        <taxon>Bacteroidota</taxon>
        <taxon>Bacteroidia</taxon>
        <taxon>Marinilabiliales</taxon>
        <taxon>Marinifilaceae</taxon>
        <taxon>Ancylomarina</taxon>
    </lineage>
</organism>
<dbReference type="AlphaFoldDB" id="A0A425Y7E4"/>
<evidence type="ECO:0000313" key="1">
    <source>
        <dbReference type="EMBL" id="RRG24485.1"/>
    </source>
</evidence>
<keyword evidence="2" id="KW-1185">Reference proteome</keyword>
<dbReference type="OrthoDB" id="1440774at2"/>
<sequence>MKKYAVLVWLILLSSTVFTQKYIKIDSVLTEFYYDYNFQQDSTDSNSEKYQEMVLQVGMHSSKFTSVNILYTDSLLYTVRDLGAAGFSKIWTKISGLRVHRFCEYTLFKNYPNKGNIHFKGGLGPKVNVMVDESINFNWKLQTNSDTIIAKYPCQKATCNFGGRKYVAWYTMVIPISDGPYKFKGLPGLIVRIADTKKEHVFQLYKVKNSNAGTSIINVVEDQYQNSTPQGFAKAMKVYIADMYRKYGGNTDISYSNPDGESKTLRNIRAKNNYIERY</sequence>
<dbReference type="RefSeq" id="WP_125028765.1">
    <property type="nucleotide sequence ID" value="NZ_JAPXVP010000001.1"/>
</dbReference>
<name>A0A425Y7E4_9BACT</name>